<proteinExistence type="predicted"/>
<evidence type="ECO:0000313" key="3">
    <source>
        <dbReference type="Proteomes" id="UP000694393"/>
    </source>
</evidence>
<feature type="region of interest" description="Disordered" evidence="1">
    <location>
        <begin position="34"/>
        <end position="97"/>
    </location>
</feature>
<organism evidence="2 3">
    <name type="scientific">Pelusios castaneus</name>
    <name type="common">West African mud turtle</name>
    <dbReference type="NCBI Taxonomy" id="367368"/>
    <lineage>
        <taxon>Eukaryota</taxon>
        <taxon>Metazoa</taxon>
        <taxon>Chordata</taxon>
        <taxon>Craniata</taxon>
        <taxon>Vertebrata</taxon>
        <taxon>Euteleostomi</taxon>
        <taxon>Archelosauria</taxon>
        <taxon>Testudinata</taxon>
        <taxon>Testudines</taxon>
        <taxon>Pleurodira</taxon>
        <taxon>Pelomedusidae</taxon>
        <taxon>Pelusios</taxon>
    </lineage>
</organism>
<protein>
    <submittedName>
        <fullName evidence="2">Uncharacterized protein</fullName>
    </submittedName>
</protein>
<evidence type="ECO:0000313" key="2">
    <source>
        <dbReference type="Ensembl" id="ENSPCEP00000005292.1"/>
    </source>
</evidence>
<reference evidence="2" key="1">
    <citation type="submission" date="2025-08" db="UniProtKB">
        <authorList>
            <consortium name="Ensembl"/>
        </authorList>
    </citation>
    <scope>IDENTIFICATION</scope>
</reference>
<sequence length="97" mass="10767">YSPEQPRHRVLPRTCPRAEWSWSQAQQCCRVGRRQGGPCPGQYRGPRGGDQLWRSLHWWSPPPHQGAAGGSHRPRLPSEGRGGALSHRAGQGRAASR</sequence>
<keyword evidence="3" id="KW-1185">Reference proteome</keyword>
<dbReference type="Ensembl" id="ENSPCET00000005481.1">
    <property type="protein sequence ID" value="ENSPCEP00000005292.1"/>
    <property type="gene ID" value="ENSPCEG00000004312.1"/>
</dbReference>
<evidence type="ECO:0000256" key="1">
    <source>
        <dbReference type="SAM" id="MobiDB-lite"/>
    </source>
</evidence>
<reference evidence="2" key="2">
    <citation type="submission" date="2025-09" db="UniProtKB">
        <authorList>
            <consortium name="Ensembl"/>
        </authorList>
    </citation>
    <scope>IDENTIFICATION</scope>
</reference>
<dbReference type="Proteomes" id="UP000694393">
    <property type="component" value="Unplaced"/>
</dbReference>
<dbReference type="AlphaFoldDB" id="A0A8C8RIN3"/>
<name>A0A8C8RIN3_9SAUR</name>
<accession>A0A8C8RIN3</accession>